<dbReference type="EMBL" id="LAZR01029943">
    <property type="protein sequence ID" value="KKL58096.1"/>
    <property type="molecule type" value="Genomic_DNA"/>
</dbReference>
<evidence type="ECO:0000313" key="1">
    <source>
        <dbReference type="EMBL" id="KKL58096.1"/>
    </source>
</evidence>
<organism evidence="1">
    <name type="scientific">marine sediment metagenome</name>
    <dbReference type="NCBI Taxonomy" id="412755"/>
    <lineage>
        <taxon>unclassified sequences</taxon>
        <taxon>metagenomes</taxon>
        <taxon>ecological metagenomes</taxon>
    </lineage>
</organism>
<sequence length="130" mass="13856">DKIIAQMVESHGLGDSWKERTPTGEKDTELVQEGAYFDTSTGSSHDAFSASVPSSPQATERVVSFGYAGETIGEMFVGIKGAYTNEYEVLAALGDLQKANATYAVSGQRDPGTILQPLAVKTAHWDTEAP</sequence>
<protein>
    <submittedName>
        <fullName evidence="1">Uncharacterized protein</fullName>
    </submittedName>
</protein>
<reference evidence="1" key="1">
    <citation type="journal article" date="2015" name="Nature">
        <title>Complex archaea that bridge the gap between prokaryotes and eukaryotes.</title>
        <authorList>
            <person name="Spang A."/>
            <person name="Saw J.H."/>
            <person name="Jorgensen S.L."/>
            <person name="Zaremba-Niedzwiedzka K."/>
            <person name="Martijn J."/>
            <person name="Lind A.E."/>
            <person name="van Eijk R."/>
            <person name="Schleper C."/>
            <person name="Guy L."/>
            <person name="Ettema T.J."/>
        </authorList>
    </citation>
    <scope>NUCLEOTIDE SEQUENCE</scope>
</reference>
<comment type="caution">
    <text evidence="1">The sequence shown here is derived from an EMBL/GenBank/DDBJ whole genome shotgun (WGS) entry which is preliminary data.</text>
</comment>
<gene>
    <name evidence="1" type="ORF">LCGC14_2228850</name>
</gene>
<feature type="non-terminal residue" evidence="1">
    <location>
        <position position="1"/>
    </location>
</feature>
<name>A0A0F9DWG3_9ZZZZ</name>
<accession>A0A0F9DWG3</accession>
<dbReference type="AlphaFoldDB" id="A0A0F9DWG3"/>
<proteinExistence type="predicted"/>